<keyword evidence="2" id="KW-0489">Methyltransferase</keyword>
<keyword evidence="2" id="KW-0808">Transferase</keyword>
<dbReference type="PANTHER" id="PTHR43861">
    <property type="entry name" value="TRANS-ACONITATE 2-METHYLTRANSFERASE-RELATED"/>
    <property type="match status" value="1"/>
</dbReference>
<sequence>MCLGAMVRRVVDMLQHTKWSREQVENLLATETFGYQKVALPYGLSTDGDDRSATAREIFPDDLTGKTVLDLGCNTGYFCFEAVKRGAARVVGYDHSPAAIKRARLLADCLGATVEFEVRDLNTFPVVEKFDYILCLNVLHHLDNPLLVIEQTIAAARERLALEMAGLGFQTVRRRLFTASIAALFMGNAPVIYVGRQPHTPGRDGIPKVKYFITPRALANILLRHSKTFARVERVKSKHKGRYLILGHKALPGLAGLSCRRGGA</sequence>
<dbReference type="Gene3D" id="3.40.50.150">
    <property type="entry name" value="Vaccinia Virus protein VP39"/>
    <property type="match status" value="1"/>
</dbReference>
<dbReference type="AlphaFoldDB" id="A0A418WEW5"/>
<organism evidence="2 3">
    <name type="scientific">Oleomonas cavernae</name>
    <dbReference type="NCBI Taxonomy" id="2320859"/>
    <lineage>
        <taxon>Bacteria</taxon>
        <taxon>Pseudomonadati</taxon>
        <taxon>Pseudomonadota</taxon>
        <taxon>Alphaproteobacteria</taxon>
        <taxon>Acetobacterales</taxon>
        <taxon>Acetobacteraceae</taxon>
        <taxon>Oleomonas</taxon>
    </lineage>
</organism>
<feature type="domain" description="Methyltransferase" evidence="1">
    <location>
        <begin position="65"/>
        <end position="154"/>
    </location>
</feature>
<dbReference type="Pfam" id="PF13847">
    <property type="entry name" value="Methyltransf_31"/>
    <property type="match status" value="1"/>
</dbReference>
<dbReference type="GO" id="GO:0032259">
    <property type="term" value="P:methylation"/>
    <property type="evidence" value="ECO:0007669"/>
    <property type="project" value="UniProtKB-KW"/>
</dbReference>
<dbReference type="Proteomes" id="UP000284605">
    <property type="component" value="Unassembled WGS sequence"/>
</dbReference>
<proteinExistence type="predicted"/>
<dbReference type="CDD" id="cd02440">
    <property type="entry name" value="AdoMet_MTases"/>
    <property type="match status" value="1"/>
</dbReference>
<name>A0A418WEW5_9PROT</name>
<comment type="caution">
    <text evidence="2">The sequence shown here is derived from an EMBL/GenBank/DDBJ whole genome shotgun (WGS) entry which is preliminary data.</text>
</comment>
<keyword evidence="3" id="KW-1185">Reference proteome</keyword>
<dbReference type="EMBL" id="QYUK01000011">
    <property type="protein sequence ID" value="RJF88530.1"/>
    <property type="molecule type" value="Genomic_DNA"/>
</dbReference>
<gene>
    <name evidence="2" type="ORF">D3874_17215</name>
</gene>
<reference evidence="2 3" key="1">
    <citation type="submission" date="2018-09" db="EMBL/GenBank/DDBJ databases">
        <authorList>
            <person name="Zhu H."/>
        </authorList>
    </citation>
    <scope>NUCLEOTIDE SEQUENCE [LARGE SCALE GENOMIC DNA]</scope>
    <source>
        <strain evidence="2 3">K1W22B-8</strain>
    </source>
</reference>
<accession>A0A418WEW5</accession>
<dbReference type="InterPro" id="IPR029063">
    <property type="entry name" value="SAM-dependent_MTases_sf"/>
</dbReference>
<dbReference type="InterPro" id="IPR025714">
    <property type="entry name" value="Methyltranfer_dom"/>
</dbReference>
<evidence type="ECO:0000313" key="2">
    <source>
        <dbReference type="EMBL" id="RJF88530.1"/>
    </source>
</evidence>
<evidence type="ECO:0000313" key="3">
    <source>
        <dbReference type="Proteomes" id="UP000284605"/>
    </source>
</evidence>
<evidence type="ECO:0000259" key="1">
    <source>
        <dbReference type="Pfam" id="PF13847"/>
    </source>
</evidence>
<protein>
    <submittedName>
        <fullName evidence="2">Methyltransferase domain-containing protein</fullName>
    </submittedName>
</protein>
<dbReference type="GO" id="GO:0008168">
    <property type="term" value="F:methyltransferase activity"/>
    <property type="evidence" value="ECO:0007669"/>
    <property type="project" value="UniProtKB-KW"/>
</dbReference>
<dbReference type="SUPFAM" id="SSF53335">
    <property type="entry name" value="S-adenosyl-L-methionine-dependent methyltransferases"/>
    <property type="match status" value="1"/>
</dbReference>